<evidence type="ECO:0000256" key="7">
    <source>
        <dbReference type="ARBA" id="ARBA00022884"/>
    </source>
</evidence>
<dbReference type="AlphaFoldDB" id="A0A0G1LBR1"/>
<dbReference type="GO" id="GO:0006419">
    <property type="term" value="P:alanyl-tRNA aminoacylation"/>
    <property type="evidence" value="ECO:0007669"/>
    <property type="project" value="InterPro"/>
</dbReference>
<dbReference type="CDD" id="cd00673">
    <property type="entry name" value="AlaRS_core"/>
    <property type="match status" value="1"/>
</dbReference>
<dbReference type="InterPro" id="IPR012947">
    <property type="entry name" value="tRNA_SAD"/>
</dbReference>
<dbReference type="InterPro" id="IPR018163">
    <property type="entry name" value="Thr/Ala-tRNA-synth_IIc_edit"/>
</dbReference>
<evidence type="ECO:0000256" key="2">
    <source>
        <dbReference type="ARBA" id="ARBA00013168"/>
    </source>
</evidence>
<evidence type="ECO:0000313" key="11">
    <source>
        <dbReference type="EMBL" id="KKT66137.1"/>
    </source>
</evidence>
<keyword evidence="6" id="KW-0067">ATP-binding</keyword>
<dbReference type="FunFam" id="3.30.980.10:FF:000004">
    <property type="entry name" value="Alanine--tRNA ligase, cytoplasmic"/>
    <property type="match status" value="1"/>
</dbReference>
<dbReference type="PROSITE" id="PS50860">
    <property type="entry name" value="AA_TRNA_LIGASE_II_ALA"/>
    <property type="match status" value="1"/>
</dbReference>
<dbReference type="InterPro" id="IPR018164">
    <property type="entry name" value="Ala-tRNA-synth_IIc_N"/>
</dbReference>
<dbReference type="Gene3D" id="3.30.54.20">
    <property type="match status" value="1"/>
</dbReference>
<evidence type="ECO:0000256" key="8">
    <source>
        <dbReference type="ARBA" id="ARBA00022917"/>
    </source>
</evidence>
<keyword evidence="3" id="KW-0820">tRNA-binding</keyword>
<dbReference type="InterPro" id="IPR018162">
    <property type="entry name" value="Ala-tRNA-ligase_IIc_anticod-bd"/>
</dbReference>
<dbReference type="PANTHER" id="PTHR11777:SF9">
    <property type="entry name" value="ALANINE--TRNA LIGASE, CYTOPLASMIC"/>
    <property type="match status" value="1"/>
</dbReference>
<dbReference type="EC" id="6.1.1.7" evidence="2"/>
<dbReference type="Pfam" id="PF01411">
    <property type="entry name" value="tRNA-synt_2c"/>
    <property type="match status" value="1"/>
</dbReference>
<evidence type="ECO:0000256" key="6">
    <source>
        <dbReference type="ARBA" id="ARBA00022840"/>
    </source>
</evidence>
<dbReference type="SUPFAM" id="SSF55186">
    <property type="entry name" value="ThrRS/AlaRS common domain"/>
    <property type="match status" value="1"/>
</dbReference>
<evidence type="ECO:0000256" key="5">
    <source>
        <dbReference type="ARBA" id="ARBA00022741"/>
    </source>
</evidence>
<dbReference type="GO" id="GO:0005524">
    <property type="term" value="F:ATP binding"/>
    <property type="evidence" value="ECO:0007669"/>
    <property type="project" value="UniProtKB-KW"/>
</dbReference>
<dbReference type="InterPro" id="IPR002318">
    <property type="entry name" value="Ala-tRNA-lgiase_IIc"/>
</dbReference>
<evidence type="ECO:0000256" key="3">
    <source>
        <dbReference type="ARBA" id="ARBA00022555"/>
    </source>
</evidence>
<reference evidence="11 12" key="1">
    <citation type="journal article" date="2015" name="Nature">
        <title>rRNA introns, odd ribosomes, and small enigmatic genomes across a large radiation of phyla.</title>
        <authorList>
            <person name="Brown C.T."/>
            <person name="Hug L.A."/>
            <person name="Thomas B.C."/>
            <person name="Sharon I."/>
            <person name="Castelle C.J."/>
            <person name="Singh A."/>
            <person name="Wilkins M.J."/>
            <person name="Williams K.H."/>
            <person name="Banfield J.F."/>
        </authorList>
    </citation>
    <scope>NUCLEOTIDE SEQUENCE [LARGE SCALE GENOMIC DNA]</scope>
</reference>
<dbReference type="NCBIfam" id="NF002436">
    <property type="entry name" value="PRK01584.1"/>
    <property type="match status" value="1"/>
</dbReference>
<dbReference type="PRINTS" id="PR00980">
    <property type="entry name" value="TRNASYNTHALA"/>
</dbReference>
<gene>
    <name evidence="11" type="ORF">UW61_C0031G0004</name>
</gene>
<dbReference type="Gene3D" id="3.30.930.10">
    <property type="entry name" value="Bira Bifunctional Protein, Domain 2"/>
    <property type="match status" value="1"/>
</dbReference>
<feature type="domain" description="Alanyl-transfer RNA synthetases family profile" evidence="10">
    <location>
        <begin position="1"/>
        <end position="588"/>
    </location>
</feature>
<evidence type="ECO:0000256" key="9">
    <source>
        <dbReference type="ARBA" id="ARBA00023146"/>
    </source>
</evidence>
<keyword evidence="7" id="KW-0694">RNA-binding</keyword>
<dbReference type="PATRIC" id="fig|1618413.3.peg.424"/>
<dbReference type="EMBL" id="LCIZ01000031">
    <property type="protein sequence ID" value="KKT66137.1"/>
    <property type="molecule type" value="Genomic_DNA"/>
</dbReference>
<dbReference type="Proteomes" id="UP000033901">
    <property type="component" value="Unassembled WGS sequence"/>
</dbReference>
<evidence type="ECO:0000259" key="10">
    <source>
        <dbReference type="PROSITE" id="PS50860"/>
    </source>
</evidence>
<dbReference type="GO" id="GO:0002161">
    <property type="term" value="F:aminoacyl-tRNA deacylase activity"/>
    <property type="evidence" value="ECO:0007669"/>
    <property type="project" value="TreeGrafter"/>
</dbReference>
<proteinExistence type="inferred from homology"/>
<evidence type="ECO:0000256" key="1">
    <source>
        <dbReference type="ARBA" id="ARBA00008226"/>
    </source>
</evidence>
<dbReference type="InterPro" id="IPR050058">
    <property type="entry name" value="Ala-tRNA_ligase"/>
</dbReference>
<accession>A0A0G1LBR1</accession>
<evidence type="ECO:0000313" key="12">
    <source>
        <dbReference type="Proteomes" id="UP000033901"/>
    </source>
</evidence>
<dbReference type="PANTHER" id="PTHR11777">
    <property type="entry name" value="ALANYL-TRNA SYNTHETASE"/>
    <property type="match status" value="1"/>
</dbReference>
<dbReference type="Gene3D" id="3.30.980.10">
    <property type="entry name" value="Threonyl-trna Synthetase, Chain A, domain 2"/>
    <property type="match status" value="1"/>
</dbReference>
<dbReference type="GO" id="GO:0000049">
    <property type="term" value="F:tRNA binding"/>
    <property type="evidence" value="ECO:0007669"/>
    <property type="project" value="UniProtKB-KW"/>
</dbReference>
<dbReference type="GO" id="GO:0005737">
    <property type="term" value="C:cytoplasm"/>
    <property type="evidence" value="ECO:0007669"/>
    <property type="project" value="InterPro"/>
</dbReference>
<dbReference type="InterPro" id="IPR045864">
    <property type="entry name" value="aa-tRNA-synth_II/BPL/LPL"/>
</dbReference>
<comment type="similarity">
    <text evidence="1">Belongs to the class-II aminoacyl-tRNA synthetase family.</text>
</comment>
<dbReference type="GO" id="GO:0004813">
    <property type="term" value="F:alanine-tRNA ligase activity"/>
    <property type="evidence" value="ECO:0007669"/>
    <property type="project" value="UniProtKB-EC"/>
</dbReference>
<keyword evidence="4 11" id="KW-0436">Ligase</keyword>
<keyword evidence="5" id="KW-0547">Nucleotide-binding</keyword>
<name>A0A0G1LBR1_9BACT</name>
<dbReference type="SMART" id="SM00863">
    <property type="entry name" value="tRNA_SAD"/>
    <property type="match status" value="1"/>
</dbReference>
<dbReference type="SUPFAM" id="SSF101353">
    <property type="entry name" value="Putative anticodon-binding domain of alanyl-tRNA synthetase (AlaRS)"/>
    <property type="match status" value="1"/>
</dbReference>
<organism evidence="11 12">
    <name type="scientific">Candidatus Curtissbacteria bacterium GW2011_GWC1_44_33</name>
    <dbReference type="NCBI Taxonomy" id="1618413"/>
    <lineage>
        <taxon>Bacteria</taxon>
        <taxon>Candidatus Curtissiibacteriota</taxon>
    </lineage>
</organism>
<keyword evidence="9" id="KW-0030">Aminoacyl-tRNA synthetase</keyword>
<protein>
    <recommendedName>
        <fullName evidence="2">alanine--tRNA ligase</fullName>
        <ecNumber evidence="2">6.1.1.7</ecNumber>
    </recommendedName>
</protein>
<dbReference type="SUPFAM" id="SSF55681">
    <property type="entry name" value="Class II aaRS and biotin synthetases"/>
    <property type="match status" value="1"/>
</dbReference>
<sequence length="588" mass="66384">MGSDEIREKYLKFFEERGHTRIEPSPLVLEDDPTTLFTSAGMQPLVPYLKGEPHPKGKRLVDIQPSFRTVDIDEVGDNRHLTFFEMLGNWSLGDYFKKEQLAWCLEFFTKELGLDRDKLWISIFEGTKEVPKDSESAEIWKSLGIPEDRIFYYGVKENWWSRSGTPEAMPTGEIGGPDSEVFFDFGTTHDPKFGKVCHPNCDCGKFIEIGNSVFIQYQKNGDGSLSELSQKNVDFGGGLERIAAAVNNTPDIFQTDIFKPTIAKLEEETKNKYGEAEEKDRRFRIIADHLRAAVAIASEGVYPSNKQQGYILRRLIRRAALNLQRLSNTSALKISEEVVKSLAEKEEISTLIGEEVGKFEAALKKGEDMVKSDPKLDPFDLYQSYGIPYEVSEELFHDAGRALTEKDKKDFEDKLVKHQELSRELSAGVFKGGLADTSEQVVRLHTATHLIHAALRKILGEHVSQKGSNITSERLRFDFSHPEKLSEEEIRKVEDLVNEQIEKDLLVSFEEKTYDEAIQEGALAFFGERYGQSVKVYTIGPSTGSRSPFSKEICGGPHIKSTSEIGRVRIVKQEKLGTGVVRIYATAE</sequence>
<dbReference type="Pfam" id="PF07973">
    <property type="entry name" value="tRNA_SAD"/>
    <property type="match status" value="1"/>
</dbReference>
<comment type="caution">
    <text evidence="11">The sequence shown here is derived from an EMBL/GenBank/DDBJ whole genome shotgun (WGS) entry which is preliminary data.</text>
</comment>
<evidence type="ECO:0000256" key="4">
    <source>
        <dbReference type="ARBA" id="ARBA00022598"/>
    </source>
</evidence>
<keyword evidence="8" id="KW-0648">Protein biosynthesis</keyword>
<dbReference type="InterPro" id="IPR018165">
    <property type="entry name" value="Ala-tRNA-synth_IIc_core"/>
</dbReference>